<feature type="transmembrane region" description="Helical" evidence="2">
    <location>
        <begin position="15"/>
        <end position="32"/>
    </location>
</feature>
<keyword evidence="2" id="KW-1133">Transmembrane helix</keyword>
<evidence type="ECO:0000256" key="1">
    <source>
        <dbReference type="SAM" id="MobiDB-lite"/>
    </source>
</evidence>
<accession>A0A9D4WCZ3</accession>
<gene>
    <name evidence="3" type="ORF">KIW84_064067</name>
</gene>
<protein>
    <submittedName>
        <fullName evidence="3">Uncharacterized protein</fullName>
    </submittedName>
</protein>
<evidence type="ECO:0000313" key="3">
    <source>
        <dbReference type="EMBL" id="KAI5398545.1"/>
    </source>
</evidence>
<feature type="region of interest" description="Disordered" evidence="1">
    <location>
        <begin position="95"/>
        <end position="124"/>
    </location>
</feature>
<evidence type="ECO:0000313" key="4">
    <source>
        <dbReference type="Proteomes" id="UP001058974"/>
    </source>
</evidence>
<sequence length="124" mass="14310">TIQVTNTNKKGRKMCYEWVLILFLAVVNLTVARNSNYQTHSNDEHMMRYQQQPTIGPEKLVGLNYDPPIRPNQQRPIQRKLWHAGPRIAVPSIAVPKNNPLKSRIPGRQVRPPPSQTFTFQDNN</sequence>
<dbReference type="AlphaFoldDB" id="A0A9D4WCZ3"/>
<evidence type="ECO:0000256" key="2">
    <source>
        <dbReference type="SAM" id="Phobius"/>
    </source>
</evidence>
<dbReference type="EMBL" id="JAMSHJ010000006">
    <property type="protein sequence ID" value="KAI5398545.1"/>
    <property type="molecule type" value="Genomic_DNA"/>
</dbReference>
<dbReference type="Gramene" id="Psat06G0406700-T1">
    <property type="protein sequence ID" value="KAI5398545.1"/>
    <property type="gene ID" value="KIW84_064067"/>
</dbReference>
<keyword evidence="2" id="KW-0812">Transmembrane</keyword>
<organism evidence="3 4">
    <name type="scientific">Pisum sativum</name>
    <name type="common">Garden pea</name>
    <name type="synonym">Lathyrus oleraceus</name>
    <dbReference type="NCBI Taxonomy" id="3888"/>
    <lineage>
        <taxon>Eukaryota</taxon>
        <taxon>Viridiplantae</taxon>
        <taxon>Streptophyta</taxon>
        <taxon>Embryophyta</taxon>
        <taxon>Tracheophyta</taxon>
        <taxon>Spermatophyta</taxon>
        <taxon>Magnoliopsida</taxon>
        <taxon>eudicotyledons</taxon>
        <taxon>Gunneridae</taxon>
        <taxon>Pentapetalae</taxon>
        <taxon>rosids</taxon>
        <taxon>fabids</taxon>
        <taxon>Fabales</taxon>
        <taxon>Fabaceae</taxon>
        <taxon>Papilionoideae</taxon>
        <taxon>50 kb inversion clade</taxon>
        <taxon>NPAAA clade</taxon>
        <taxon>Hologalegina</taxon>
        <taxon>IRL clade</taxon>
        <taxon>Fabeae</taxon>
        <taxon>Lathyrus</taxon>
    </lineage>
</organism>
<name>A0A9D4WCZ3_PEA</name>
<feature type="non-terminal residue" evidence="3">
    <location>
        <position position="1"/>
    </location>
</feature>
<proteinExistence type="predicted"/>
<dbReference type="Proteomes" id="UP001058974">
    <property type="component" value="Chromosome 6"/>
</dbReference>
<keyword evidence="4" id="KW-1185">Reference proteome</keyword>
<reference evidence="3 4" key="1">
    <citation type="journal article" date="2022" name="Nat. Genet.">
        <title>Improved pea reference genome and pan-genome highlight genomic features and evolutionary characteristics.</title>
        <authorList>
            <person name="Yang T."/>
            <person name="Liu R."/>
            <person name="Luo Y."/>
            <person name="Hu S."/>
            <person name="Wang D."/>
            <person name="Wang C."/>
            <person name="Pandey M.K."/>
            <person name="Ge S."/>
            <person name="Xu Q."/>
            <person name="Li N."/>
            <person name="Li G."/>
            <person name="Huang Y."/>
            <person name="Saxena R.K."/>
            <person name="Ji Y."/>
            <person name="Li M."/>
            <person name="Yan X."/>
            <person name="He Y."/>
            <person name="Liu Y."/>
            <person name="Wang X."/>
            <person name="Xiang C."/>
            <person name="Varshney R.K."/>
            <person name="Ding H."/>
            <person name="Gao S."/>
            <person name="Zong X."/>
        </authorList>
    </citation>
    <scope>NUCLEOTIDE SEQUENCE [LARGE SCALE GENOMIC DNA]</scope>
    <source>
        <strain evidence="3 4">cv. Zhongwan 6</strain>
    </source>
</reference>
<keyword evidence="2" id="KW-0472">Membrane</keyword>
<comment type="caution">
    <text evidence="3">The sequence shown here is derived from an EMBL/GenBank/DDBJ whole genome shotgun (WGS) entry which is preliminary data.</text>
</comment>